<organism evidence="1">
    <name type="scientific">Streptomyces sp. NBC_00049</name>
    <dbReference type="NCBI Taxonomy" id="2903617"/>
    <lineage>
        <taxon>Bacteria</taxon>
        <taxon>Bacillati</taxon>
        <taxon>Actinomycetota</taxon>
        <taxon>Actinomycetes</taxon>
        <taxon>Kitasatosporales</taxon>
        <taxon>Streptomycetaceae</taxon>
        <taxon>Streptomyces</taxon>
    </lineage>
</organism>
<evidence type="ECO:0000313" key="1">
    <source>
        <dbReference type="EMBL" id="WTU77545.1"/>
    </source>
</evidence>
<dbReference type="EMBL" id="CP108264">
    <property type="protein sequence ID" value="WTU77545.1"/>
    <property type="molecule type" value="Genomic_DNA"/>
</dbReference>
<accession>A0AAU2JXL2</accession>
<proteinExistence type="predicted"/>
<sequence length="89" mass="9834">MEEQQGSYRIMQLTTVVHDPTGQRPGKAETAAFKLWTDQYNIGSGAVHPGREASAVTAVAMLHDCLALIQELVATVPCWFPDGRKRHGW</sequence>
<reference evidence="1" key="1">
    <citation type="submission" date="2022-10" db="EMBL/GenBank/DDBJ databases">
        <title>The complete genomes of actinobacterial strains from the NBC collection.</title>
        <authorList>
            <person name="Joergensen T.S."/>
            <person name="Alvarez Arevalo M."/>
            <person name="Sterndorff E.B."/>
            <person name="Faurdal D."/>
            <person name="Vuksanovic O."/>
            <person name="Mourched A.-S."/>
            <person name="Charusanti P."/>
            <person name="Shaw S."/>
            <person name="Blin K."/>
            <person name="Weber T."/>
        </authorList>
    </citation>
    <scope>NUCLEOTIDE SEQUENCE</scope>
    <source>
        <strain evidence="1">NBC_00049</strain>
    </source>
</reference>
<gene>
    <name evidence="1" type="ORF">OG327_31800</name>
</gene>
<protein>
    <submittedName>
        <fullName evidence="1">Uncharacterized protein</fullName>
    </submittedName>
</protein>
<name>A0AAU2JXL2_9ACTN</name>
<dbReference type="AlphaFoldDB" id="A0AAU2JXL2"/>